<dbReference type="OrthoDB" id="9812287at2"/>
<dbReference type="PANTHER" id="PTHR41317:SF1">
    <property type="entry name" value="PD-(D_E)XK NUCLEASE FAMILY TRANSPOSASE"/>
    <property type="match status" value="1"/>
</dbReference>
<sequence>MRFLDVKTDFAFKKVFGSERSKPILINFLNALLEYEGEHTITDLTIIDPYQAPVIQGMKDTYVDVKAILANGNSVIIEMQVLNIEGFEKRVLYNATKAYAAQLDKGEQYTLLNPVIALTFTDFIMFRDHPDVVSRYKLLETQTLAQYSDDVELIFIELPKFSQELAGLNNIHDKWIYFIKNAGKLDYIPDTLMMEPSINEAFGIANKAGLTEEELEAQEKRHDFIRLQRGSIEKALLDGKAEGKAEGLAEGAQEKALEIARNLLDVLDDATIAQKTGLQEAEIRQLRENGHKN</sequence>
<dbReference type="InterPro" id="IPR010106">
    <property type="entry name" value="RpnA"/>
</dbReference>
<dbReference type="Pfam" id="PF12784">
    <property type="entry name" value="PDDEXK_2"/>
    <property type="match status" value="1"/>
</dbReference>
<evidence type="ECO:0008006" key="3">
    <source>
        <dbReference type="Google" id="ProtNLM"/>
    </source>
</evidence>
<accession>A0A1R4HF52</accession>
<reference evidence="2" key="1">
    <citation type="submission" date="2017-02" db="EMBL/GenBank/DDBJ databases">
        <authorList>
            <person name="Daims H."/>
        </authorList>
    </citation>
    <scope>NUCLEOTIDE SEQUENCE [LARGE SCALE GENOMIC DNA]</scope>
</reference>
<dbReference type="EMBL" id="FUKJ01000371">
    <property type="protein sequence ID" value="SJM94852.1"/>
    <property type="molecule type" value="Genomic_DNA"/>
</dbReference>
<dbReference type="RefSeq" id="WP_087147967.1">
    <property type="nucleotide sequence ID" value="NZ_FUKJ01000371.1"/>
</dbReference>
<gene>
    <name evidence="1" type="ORF">CRENPOLYSF2_4320003</name>
</gene>
<dbReference type="AlphaFoldDB" id="A0A1R4HF52"/>
<proteinExistence type="predicted"/>
<keyword evidence="2" id="KW-1185">Reference proteome</keyword>
<protein>
    <recommendedName>
        <fullName evidence="3">Transposase</fullName>
    </recommendedName>
</protein>
<evidence type="ECO:0000313" key="1">
    <source>
        <dbReference type="EMBL" id="SJM94852.1"/>
    </source>
</evidence>
<dbReference type="PANTHER" id="PTHR41317">
    <property type="entry name" value="PD-(D_E)XK NUCLEASE FAMILY TRANSPOSASE"/>
    <property type="match status" value="1"/>
</dbReference>
<evidence type="ECO:0000313" key="2">
    <source>
        <dbReference type="Proteomes" id="UP000195442"/>
    </source>
</evidence>
<dbReference type="Proteomes" id="UP000195442">
    <property type="component" value="Unassembled WGS sequence"/>
</dbReference>
<dbReference type="NCBIfam" id="TIGR01784">
    <property type="entry name" value="T_den_put_tspse"/>
    <property type="match status" value="1"/>
</dbReference>
<name>A0A1R4HF52_9GAMM</name>
<organism evidence="1 2">
    <name type="scientific">Crenothrix polyspora</name>
    <dbReference type="NCBI Taxonomy" id="360316"/>
    <lineage>
        <taxon>Bacteria</taxon>
        <taxon>Pseudomonadati</taxon>
        <taxon>Pseudomonadota</taxon>
        <taxon>Gammaproteobacteria</taxon>
        <taxon>Methylococcales</taxon>
        <taxon>Crenotrichaceae</taxon>
        <taxon>Crenothrix</taxon>
    </lineage>
</organism>